<proteinExistence type="inferred from homology"/>
<dbReference type="SUPFAM" id="SSF47473">
    <property type="entry name" value="EF-hand"/>
    <property type="match status" value="1"/>
</dbReference>
<feature type="active site" evidence="8">
    <location>
        <position position="324"/>
    </location>
</feature>
<dbReference type="AlphaFoldDB" id="K1RCZ2"/>
<evidence type="ECO:0000256" key="6">
    <source>
        <dbReference type="ARBA" id="ARBA00022807"/>
    </source>
</evidence>
<dbReference type="SMART" id="SM00720">
    <property type="entry name" value="calpain_III"/>
    <property type="match status" value="1"/>
</dbReference>
<dbReference type="PROSITE" id="PS00018">
    <property type="entry name" value="EF_HAND_1"/>
    <property type="match status" value="1"/>
</dbReference>
<dbReference type="InterPro" id="IPR018247">
    <property type="entry name" value="EF_Hand_1_Ca_BS"/>
</dbReference>
<evidence type="ECO:0000256" key="4">
    <source>
        <dbReference type="ARBA" id="ARBA00022737"/>
    </source>
</evidence>
<dbReference type="SMART" id="SM00230">
    <property type="entry name" value="CysPc"/>
    <property type="match status" value="1"/>
</dbReference>
<evidence type="ECO:0000256" key="2">
    <source>
        <dbReference type="ARBA" id="ARBA00022670"/>
    </source>
</evidence>
<comment type="similarity">
    <text evidence="1">Belongs to the peptidase C2 family.</text>
</comment>
<dbReference type="FunFam" id="2.60.120.380:FF:000001">
    <property type="entry name" value="Calpain-1 catalytic subunit"/>
    <property type="match status" value="1"/>
</dbReference>
<dbReference type="SUPFAM" id="SSF49758">
    <property type="entry name" value="Calpain large subunit, middle domain (domain III)"/>
    <property type="match status" value="1"/>
</dbReference>
<dbReference type="FunFam" id="3.90.70.10:FF:000001">
    <property type="entry name" value="Calpain-1 catalytic subunit"/>
    <property type="match status" value="1"/>
</dbReference>
<dbReference type="PANTHER" id="PTHR10183:SF433">
    <property type="entry name" value="CALPAIN-A-RELATED"/>
    <property type="match status" value="1"/>
</dbReference>
<keyword evidence="4" id="KW-0677">Repeat</keyword>
<dbReference type="PROSITE" id="PS00139">
    <property type="entry name" value="THIOL_PROTEASE_CYS"/>
    <property type="match status" value="1"/>
</dbReference>
<keyword evidence="3" id="KW-0479">Metal-binding</keyword>
<gene>
    <name evidence="9" type="ORF">CGI_10002395</name>
</gene>
<dbReference type="PROSITE" id="PS50222">
    <property type="entry name" value="EF_HAND_2"/>
    <property type="match status" value="1"/>
</dbReference>
<dbReference type="InParanoid" id="K1RCZ2"/>
<dbReference type="InterPro" id="IPR000169">
    <property type="entry name" value="Pept_cys_AS"/>
</dbReference>
<evidence type="ECO:0000256" key="5">
    <source>
        <dbReference type="ARBA" id="ARBA00022801"/>
    </source>
</evidence>
<keyword evidence="7" id="KW-0106">Calcium</keyword>
<dbReference type="GO" id="GO:0005737">
    <property type="term" value="C:cytoplasm"/>
    <property type="evidence" value="ECO:0007669"/>
    <property type="project" value="TreeGrafter"/>
</dbReference>
<evidence type="ECO:0000256" key="7">
    <source>
        <dbReference type="ARBA" id="ARBA00022837"/>
    </source>
</evidence>
<dbReference type="PRINTS" id="PR00704">
    <property type="entry name" value="CALPAIN"/>
</dbReference>
<dbReference type="Pfam" id="PF00648">
    <property type="entry name" value="Peptidase_C2"/>
    <property type="match status" value="1"/>
</dbReference>
<dbReference type="InterPro" id="IPR022682">
    <property type="entry name" value="Calpain_domain_III"/>
</dbReference>
<evidence type="ECO:0000256" key="1">
    <source>
        <dbReference type="ARBA" id="ARBA00007623"/>
    </source>
</evidence>
<dbReference type="Gene3D" id="1.10.238.10">
    <property type="entry name" value="EF-hand"/>
    <property type="match status" value="1"/>
</dbReference>
<name>K1RCZ2_MAGGI</name>
<dbReference type="Gene3D" id="3.90.70.10">
    <property type="entry name" value="Cysteine proteinases"/>
    <property type="match status" value="1"/>
</dbReference>
<accession>K1RCZ2</accession>
<dbReference type="InterPro" id="IPR033883">
    <property type="entry name" value="C2_III"/>
</dbReference>
<organism evidence="9">
    <name type="scientific">Magallana gigas</name>
    <name type="common">Pacific oyster</name>
    <name type="synonym">Crassostrea gigas</name>
    <dbReference type="NCBI Taxonomy" id="29159"/>
    <lineage>
        <taxon>Eukaryota</taxon>
        <taxon>Metazoa</taxon>
        <taxon>Spiralia</taxon>
        <taxon>Lophotrochozoa</taxon>
        <taxon>Mollusca</taxon>
        <taxon>Bivalvia</taxon>
        <taxon>Autobranchia</taxon>
        <taxon>Pteriomorphia</taxon>
        <taxon>Ostreida</taxon>
        <taxon>Ostreoidea</taxon>
        <taxon>Ostreidae</taxon>
        <taxon>Magallana</taxon>
    </lineage>
</organism>
<evidence type="ECO:0000256" key="8">
    <source>
        <dbReference type="PIRSR" id="PIRSR622684-1"/>
    </source>
</evidence>
<feature type="active site" evidence="8">
    <location>
        <position position="352"/>
    </location>
</feature>
<dbReference type="InterPro" id="IPR001300">
    <property type="entry name" value="Peptidase_C2_calpain_cat"/>
</dbReference>
<dbReference type="GO" id="GO:0004198">
    <property type="term" value="F:calcium-dependent cysteine-type endopeptidase activity"/>
    <property type="evidence" value="ECO:0007669"/>
    <property type="project" value="InterPro"/>
</dbReference>
<dbReference type="InterPro" id="IPR022684">
    <property type="entry name" value="Calpain_cysteine_protease"/>
</dbReference>
<evidence type="ECO:0000256" key="3">
    <source>
        <dbReference type="ARBA" id="ARBA00022723"/>
    </source>
</evidence>
<dbReference type="Gene3D" id="2.60.120.380">
    <property type="match status" value="1"/>
</dbReference>
<dbReference type="Pfam" id="PF01067">
    <property type="entry name" value="Calpain_III"/>
    <property type="match status" value="1"/>
</dbReference>
<dbReference type="PANTHER" id="PTHR10183">
    <property type="entry name" value="CALPAIN"/>
    <property type="match status" value="1"/>
</dbReference>
<feature type="active site" evidence="8">
    <location>
        <position position="160"/>
    </location>
</feature>
<dbReference type="CDD" id="cd00044">
    <property type="entry name" value="CysPc"/>
    <property type="match status" value="1"/>
</dbReference>
<dbReference type="GO" id="GO:0006508">
    <property type="term" value="P:proteolysis"/>
    <property type="evidence" value="ECO:0007669"/>
    <property type="project" value="UniProtKB-KW"/>
</dbReference>
<dbReference type="GO" id="GO:0005509">
    <property type="term" value="F:calcium ion binding"/>
    <property type="evidence" value="ECO:0007669"/>
    <property type="project" value="InterPro"/>
</dbReference>
<dbReference type="InterPro" id="IPR002048">
    <property type="entry name" value="EF_hand_dom"/>
</dbReference>
<dbReference type="InterPro" id="IPR022683">
    <property type="entry name" value="Calpain_III"/>
</dbReference>
<dbReference type="InterPro" id="IPR011992">
    <property type="entry name" value="EF-hand-dom_pair"/>
</dbReference>
<evidence type="ECO:0000313" key="9">
    <source>
        <dbReference type="EMBL" id="EKC39150.1"/>
    </source>
</evidence>
<dbReference type="PROSITE" id="PS50203">
    <property type="entry name" value="CALPAIN_CAT"/>
    <property type="match status" value="1"/>
</dbReference>
<dbReference type="EMBL" id="JH817289">
    <property type="protein sequence ID" value="EKC39150.1"/>
    <property type="molecule type" value="Genomic_DNA"/>
</dbReference>
<dbReference type="HOGENOM" id="CLU_010982_0_1_1"/>
<keyword evidence="5" id="KW-0378">Hydrolase</keyword>
<keyword evidence="6" id="KW-0788">Thiol protease</keyword>
<dbReference type="SUPFAM" id="SSF54001">
    <property type="entry name" value="Cysteine proteinases"/>
    <property type="match status" value="1"/>
</dbReference>
<dbReference type="InterPro" id="IPR038765">
    <property type="entry name" value="Papain-like_cys_pep_sf"/>
</dbReference>
<protein>
    <submittedName>
        <fullName evidence="9">Calpain-9</fullName>
    </submittedName>
</protein>
<dbReference type="InterPro" id="IPR036213">
    <property type="entry name" value="Calpain_III_sf"/>
</dbReference>
<dbReference type="CDD" id="cd00214">
    <property type="entry name" value="Calpain_III"/>
    <property type="match status" value="1"/>
</dbReference>
<keyword evidence="2" id="KW-0645">Protease</keyword>
<sequence>MAYLAGNTRMSRGVTNMDISSGPGYANTSILQQNNTSTSQSNDPPYALPHQYHNGVSLEKFHNAGVSSRLTVREADSHSRHHRGKSHFDNIRSEWLRRGRLYEDPEFLAHESSVYYSRSPSFRIEWKRPTEIAAQHQLKPAFFLDNATKFDVIQGDLGDCWVVSAIACLTSPDHRELFRRVVPADQGFQDGWYAGIFRFNFWHFGRWVEVVVDDRLPTYRGQLMFVHSWHKNEFWAALMEKAYAKLYGSYEALKGGNVADALTDFTGGICEGYTLRGVNANVPRNIVNILFKALDRQSLIGCGINPVKGNQGEQKLPSGLVAGHAYSVTDLREILLMSDNRETPITLIRVRNPWGNKVEWKGSWGDRSREWNSIPADDREKMGLIFRDDGEFWMEFTDFMHHFDTVEICNLTPDSPVEMPKQWHTSEYHERWLRGFNAGGRPKYRGSHWTNPQFKVTLSDTDEDADKMCSFIVQLMQKDRRKIKHKGEKLIYIGFLVYRLMQSLHVPLKKDFFETNQSVESSGHFINMRQRIARLSLPPGEYVVVPCTWDQNEEAAFYLRFFFENRNRVEEADDAPVREEVPLPSTDKEKEDHFKRFFHSVSGEDMEVSPYELQTTLNEALQKDFDIVKGSKTMFYLDKLQVDGSGKLGFTEFLYLWKLLQSWKRLFYQYDVDGSGMLSSFELRRVLGAAGFKMDNSTMKSLVWRYTDEQFNLSLDSYFICLGKLMKLFNEFDKLKKNDLVTLSLPEQQGMTIWEVNQVTCKAILSSGTSMTTK</sequence>
<reference evidence="9" key="1">
    <citation type="journal article" date="2012" name="Nature">
        <title>The oyster genome reveals stress adaptation and complexity of shell formation.</title>
        <authorList>
            <person name="Zhang G."/>
            <person name="Fang X."/>
            <person name="Guo X."/>
            <person name="Li L."/>
            <person name="Luo R."/>
            <person name="Xu F."/>
            <person name="Yang P."/>
            <person name="Zhang L."/>
            <person name="Wang X."/>
            <person name="Qi H."/>
            <person name="Xiong Z."/>
            <person name="Que H."/>
            <person name="Xie Y."/>
            <person name="Holland P.W."/>
            <person name="Paps J."/>
            <person name="Zhu Y."/>
            <person name="Wu F."/>
            <person name="Chen Y."/>
            <person name="Wang J."/>
            <person name="Peng C."/>
            <person name="Meng J."/>
            <person name="Yang L."/>
            <person name="Liu J."/>
            <person name="Wen B."/>
            <person name="Zhang N."/>
            <person name="Huang Z."/>
            <person name="Zhu Q."/>
            <person name="Feng Y."/>
            <person name="Mount A."/>
            <person name="Hedgecock D."/>
            <person name="Xu Z."/>
            <person name="Liu Y."/>
            <person name="Domazet-Loso T."/>
            <person name="Du Y."/>
            <person name="Sun X."/>
            <person name="Zhang S."/>
            <person name="Liu B."/>
            <person name="Cheng P."/>
            <person name="Jiang X."/>
            <person name="Li J."/>
            <person name="Fan D."/>
            <person name="Wang W."/>
            <person name="Fu W."/>
            <person name="Wang T."/>
            <person name="Wang B."/>
            <person name="Zhang J."/>
            <person name="Peng Z."/>
            <person name="Li Y."/>
            <person name="Li N."/>
            <person name="Wang J."/>
            <person name="Chen M."/>
            <person name="He Y."/>
            <person name="Tan F."/>
            <person name="Song X."/>
            <person name="Zheng Q."/>
            <person name="Huang R."/>
            <person name="Yang H."/>
            <person name="Du X."/>
            <person name="Chen L."/>
            <person name="Yang M."/>
            <person name="Gaffney P.M."/>
            <person name="Wang S."/>
            <person name="Luo L."/>
            <person name="She Z."/>
            <person name="Ming Y."/>
            <person name="Huang W."/>
            <person name="Zhang S."/>
            <person name="Huang B."/>
            <person name="Zhang Y."/>
            <person name="Qu T."/>
            <person name="Ni P."/>
            <person name="Miao G."/>
            <person name="Wang J."/>
            <person name="Wang Q."/>
            <person name="Steinberg C.E."/>
            <person name="Wang H."/>
            <person name="Li N."/>
            <person name="Qian L."/>
            <person name="Zhang G."/>
            <person name="Li Y."/>
            <person name="Yang H."/>
            <person name="Liu X."/>
            <person name="Wang J."/>
            <person name="Yin Y."/>
            <person name="Wang J."/>
        </authorList>
    </citation>
    <scope>NUCLEOTIDE SEQUENCE [LARGE SCALE GENOMIC DNA]</scope>
    <source>
        <strain evidence="9">05x7-T-G4-1.051#20</strain>
    </source>
</reference>